<comment type="caution">
    <text evidence="2">The sequence shown here is derived from an EMBL/GenBank/DDBJ whole genome shotgun (WGS) entry which is preliminary data.</text>
</comment>
<organism evidence="2 3">
    <name type="scientific">Fusarium mundagurra</name>
    <dbReference type="NCBI Taxonomy" id="1567541"/>
    <lineage>
        <taxon>Eukaryota</taxon>
        <taxon>Fungi</taxon>
        <taxon>Dikarya</taxon>
        <taxon>Ascomycota</taxon>
        <taxon>Pezizomycotina</taxon>
        <taxon>Sordariomycetes</taxon>
        <taxon>Hypocreomycetidae</taxon>
        <taxon>Hypocreales</taxon>
        <taxon>Nectriaceae</taxon>
        <taxon>Fusarium</taxon>
        <taxon>Fusarium fujikuroi species complex</taxon>
    </lineage>
</organism>
<dbReference type="InterPro" id="IPR000073">
    <property type="entry name" value="AB_hydrolase_1"/>
</dbReference>
<dbReference type="AlphaFoldDB" id="A0A8H5Z759"/>
<dbReference type="Pfam" id="PF12697">
    <property type="entry name" value="Abhydrolase_6"/>
    <property type="match status" value="1"/>
</dbReference>
<keyword evidence="3" id="KW-1185">Reference proteome</keyword>
<proteinExistence type="predicted"/>
<sequence>MASSDAYNREKGKEEHILLLPDNRQLAYAHNGPTTSRTVVLFFTGIMSVGTAPDVPVPCRALEAHWISPTLPGMGNSSTRDKTVPYHVSLARDMVALLSHLYPTDDFDQLYVAGGSYGTVPAQMLYGAPYDLFPPGRRIVACALLAGFSPHKHHQGYAKSLSWQNWFSVGPPTQLLPFHLLQRLFRGVIGSKLHTLEGAKVFLQQTLVDKMDQEEKRLLSQWLEARNMTDWEFVDNMAQGTIKCCRNWDGFMEVSDVIHSDWGFDPRSLDAQHAAKPILVVGSKDDYLGGSSNGWLVENYPSAKLKLIPGGHISSLFYMDEIWREVITSEYLEQFYPKHSVEY</sequence>
<dbReference type="EMBL" id="JAAOAN010000014">
    <property type="protein sequence ID" value="KAF5725134.1"/>
    <property type="molecule type" value="Genomic_DNA"/>
</dbReference>
<dbReference type="Proteomes" id="UP000544331">
    <property type="component" value="Unassembled WGS sequence"/>
</dbReference>
<evidence type="ECO:0000259" key="1">
    <source>
        <dbReference type="Pfam" id="PF12697"/>
    </source>
</evidence>
<accession>A0A8H5Z759</accession>
<evidence type="ECO:0000313" key="2">
    <source>
        <dbReference type="EMBL" id="KAF5725134.1"/>
    </source>
</evidence>
<dbReference type="OrthoDB" id="294702at2759"/>
<evidence type="ECO:0000313" key="3">
    <source>
        <dbReference type="Proteomes" id="UP000544331"/>
    </source>
</evidence>
<protein>
    <submittedName>
        <fullName evidence="2">Transcriptional family alpha beta fold family</fullName>
    </submittedName>
</protein>
<name>A0A8H5Z759_9HYPO</name>
<dbReference type="InterPro" id="IPR029058">
    <property type="entry name" value="AB_hydrolase_fold"/>
</dbReference>
<dbReference type="Gene3D" id="3.40.50.1820">
    <property type="entry name" value="alpha/beta hydrolase"/>
    <property type="match status" value="1"/>
</dbReference>
<feature type="domain" description="AB hydrolase-1" evidence="1">
    <location>
        <begin position="61"/>
        <end position="317"/>
    </location>
</feature>
<gene>
    <name evidence="2" type="ORF">FMUND_124</name>
</gene>
<reference evidence="2 3" key="1">
    <citation type="submission" date="2020-05" db="EMBL/GenBank/DDBJ databases">
        <title>Identification and distribution of gene clusters putatively required for synthesis of sphingolipid metabolism inhibitors in phylogenetically diverse species of the filamentous fungus Fusarium.</title>
        <authorList>
            <person name="Kim H.-S."/>
            <person name="Busman M."/>
            <person name="Brown D.W."/>
            <person name="Divon H."/>
            <person name="Uhlig S."/>
            <person name="Proctor R.H."/>
        </authorList>
    </citation>
    <scope>NUCLEOTIDE SEQUENCE [LARGE SCALE GENOMIC DNA]</scope>
    <source>
        <strain evidence="2 3">NRRL 66235</strain>
    </source>
</reference>
<dbReference type="SUPFAM" id="SSF53474">
    <property type="entry name" value="alpha/beta-Hydrolases"/>
    <property type="match status" value="1"/>
</dbReference>